<dbReference type="NCBIfam" id="TIGR01635">
    <property type="entry name" value="tail_comp_S"/>
    <property type="match status" value="1"/>
</dbReference>
<dbReference type="Proteomes" id="UP000254649">
    <property type="component" value="Unassembled WGS sequence"/>
</dbReference>
<proteinExistence type="predicted"/>
<dbReference type="OrthoDB" id="2081253at2"/>
<reference evidence="1 2" key="1">
    <citation type="submission" date="2018-06" db="EMBL/GenBank/DDBJ databases">
        <authorList>
            <consortium name="Pathogen Informatics"/>
            <person name="Doyle S."/>
        </authorList>
    </citation>
    <scope>NUCLEOTIDE SEQUENCE [LARGE SCALE GENOMIC DNA]</scope>
    <source>
        <strain evidence="1 2">NCTC10801</strain>
    </source>
</reference>
<gene>
    <name evidence="1" type="ORF">NCTC10801_01067</name>
</gene>
<name>A0A380TR86_9PAST</name>
<dbReference type="Pfam" id="PF05069">
    <property type="entry name" value="Phage_tail_S"/>
    <property type="match status" value="1"/>
</dbReference>
<evidence type="ECO:0000313" key="1">
    <source>
        <dbReference type="EMBL" id="SUT89824.1"/>
    </source>
</evidence>
<organism evidence="1 2">
    <name type="scientific">[Actinobacillus] rossii</name>
    <dbReference type="NCBI Taxonomy" id="123820"/>
    <lineage>
        <taxon>Bacteria</taxon>
        <taxon>Pseudomonadati</taxon>
        <taxon>Pseudomonadota</taxon>
        <taxon>Gammaproteobacteria</taxon>
        <taxon>Pasteurellales</taxon>
        <taxon>Pasteurellaceae</taxon>
    </lineage>
</organism>
<dbReference type="EMBL" id="UFRQ01000003">
    <property type="protein sequence ID" value="SUT89824.1"/>
    <property type="molecule type" value="Genomic_DNA"/>
</dbReference>
<dbReference type="AlphaFoldDB" id="A0A380TR86"/>
<sequence>MHVEFKFDTSAIQNQFRKLQSVGKSDGLTRKIANVLWEEAEEAFDKEKSPEGTKWAELDESYKKQRHSKGYTGPILQVSGDLVKSLNIDYGDNFAVIGAAEPYGQYHQMGTSKMPARPFIGLGETGLEEIKQIIAKQMKEVFES</sequence>
<dbReference type="InterPro" id="IPR010064">
    <property type="entry name" value="HK97-gp10_tail"/>
</dbReference>
<dbReference type="NCBIfam" id="TIGR01725">
    <property type="entry name" value="phge_HK97_gp10"/>
    <property type="match status" value="1"/>
</dbReference>
<protein>
    <submittedName>
        <fullName evidence="1">Mu-like prophage protein gpG</fullName>
    </submittedName>
</protein>
<dbReference type="InterPro" id="IPR006522">
    <property type="entry name" value="Phage_virion_morphogenesis"/>
</dbReference>
<keyword evidence="2" id="KW-1185">Reference proteome</keyword>
<accession>A0A380TR86</accession>
<evidence type="ECO:0000313" key="2">
    <source>
        <dbReference type="Proteomes" id="UP000254649"/>
    </source>
</evidence>